<dbReference type="InterPro" id="IPR000209">
    <property type="entry name" value="Peptidase_S8/S53_dom"/>
</dbReference>
<evidence type="ECO:0000313" key="17">
    <source>
        <dbReference type="Proteomes" id="UP000193866"/>
    </source>
</evidence>
<comment type="similarity">
    <text evidence="2 11">Belongs to the peptidase S8 family.</text>
</comment>
<keyword evidence="9 13" id="KW-1133">Transmembrane helix</keyword>
<dbReference type="GO" id="GO:0004252">
    <property type="term" value="F:serine-type endopeptidase activity"/>
    <property type="evidence" value="ECO:0007669"/>
    <property type="project" value="UniProtKB-UniRule"/>
</dbReference>
<dbReference type="InterPro" id="IPR023834">
    <property type="entry name" value="T7SS_pept_S8A_mycosin"/>
</dbReference>
<dbReference type="PANTHER" id="PTHR42884">
    <property type="entry name" value="PROPROTEIN CONVERTASE SUBTILISIN/KEXIN-RELATED"/>
    <property type="match status" value="1"/>
</dbReference>
<dbReference type="EMBL" id="LQPG01000035">
    <property type="protein sequence ID" value="ORW08508.1"/>
    <property type="molecule type" value="Genomic_DNA"/>
</dbReference>
<evidence type="ECO:0000256" key="12">
    <source>
        <dbReference type="SAM" id="MobiDB-lite"/>
    </source>
</evidence>
<evidence type="ECO:0000259" key="15">
    <source>
        <dbReference type="Pfam" id="PF00082"/>
    </source>
</evidence>
<evidence type="ECO:0000256" key="13">
    <source>
        <dbReference type="SAM" id="Phobius"/>
    </source>
</evidence>
<keyword evidence="10 13" id="KW-0472">Membrane</keyword>
<feature type="chain" id="PRO_5010890110" evidence="14">
    <location>
        <begin position="30"/>
        <end position="463"/>
    </location>
</feature>
<dbReference type="AlphaFoldDB" id="A0A1X1YBM3"/>
<evidence type="ECO:0000256" key="2">
    <source>
        <dbReference type="ARBA" id="ARBA00011073"/>
    </source>
</evidence>
<dbReference type="PROSITE" id="PS00137">
    <property type="entry name" value="SUBTILASE_HIS"/>
    <property type="match status" value="1"/>
</dbReference>
<evidence type="ECO:0000256" key="5">
    <source>
        <dbReference type="ARBA" id="ARBA00022692"/>
    </source>
</evidence>
<evidence type="ECO:0000256" key="6">
    <source>
        <dbReference type="ARBA" id="ARBA00022729"/>
    </source>
</evidence>
<evidence type="ECO:0000256" key="14">
    <source>
        <dbReference type="SAM" id="SignalP"/>
    </source>
</evidence>
<proteinExistence type="inferred from homology"/>
<evidence type="ECO:0000256" key="9">
    <source>
        <dbReference type="ARBA" id="ARBA00022989"/>
    </source>
</evidence>
<dbReference type="Gene3D" id="3.40.50.200">
    <property type="entry name" value="Peptidase S8/S53 domain"/>
    <property type="match status" value="1"/>
</dbReference>
<keyword evidence="6 14" id="KW-0732">Signal</keyword>
<dbReference type="OrthoDB" id="9798386at2"/>
<reference evidence="16 17" key="1">
    <citation type="submission" date="2016-01" db="EMBL/GenBank/DDBJ databases">
        <title>The new phylogeny of the genus Mycobacterium.</title>
        <authorList>
            <person name="Tarcisio F."/>
            <person name="Conor M."/>
            <person name="Antonella G."/>
            <person name="Elisabetta G."/>
            <person name="Giulia F.S."/>
            <person name="Sara T."/>
            <person name="Anna F."/>
            <person name="Clotilde B."/>
            <person name="Roberto B."/>
            <person name="Veronica D.S."/>
            <person name="Fabio R."/>
            <person name="Monica P."/>
            <person name="Olivier J."/>
            <person name="Enrico T."/>
            <person name="Nicola S."/>
        </authorList>
    </citation>
    <scope>NUCLEOTIDE SEQUENCE [LARGE SCALE GENOMIC DNA]</scope>
    <source>
        <strain evidence="16 17">DSM 45394</strain>
    </source>
</reference>
<protein>
    <submittedName>
        <fullName evidence="16">Peptidase</fullName>
    </submittedName>
</protein>
<feature type="transmembrane region" description="Helical" evidence="13">
    <location>
        <begin position="435"/>
        <end position="457"/>
    </location>
</feature>
<organism evidence="16 17">
    <name type="scientific">Mycolicibacter longobardus</name>
    <dbReference type="NCBI Taxonomy" id="1108812"/>
    <lineage>
        <taxon>Bacteria</taxon>
        <taxon>Bacillati</taxon>
        <taxon>Actinomycetota</taxon>
        <taxon>Actinomycetes</taxon>
        <taxon>Mycobacteriales</taxon>
        <taxon>Mycobacteriaceae</taxon>
        <taxon>Mycolicibacter</taxon>
    </lineage>
</organism>
<keyword evidence="4 11" id="KW-0645">Protease</keyword>
<comment type="caution">
    <text evidence="16">The sequence shown here is derived from an EMBL/GenBank/DDBJ whole genome shotgun (WGS) entry which is preliminary data.</text>
</comment>
<evidence type="ECO:0000256" key="1">
    <source>
        <dbReference type="ARBA" id="ARBA00004162"/>
    </source>
</evidence>
<dbReference type="GO" id="GO:0016485">
    <property type="term" value="P:protein processing"/>
    <property type="evidence" value="ECO:0007669"/>
    <property type="project" value="TreeGrafter"/>
</dbReference>
<comment type="subcellular location">
    <subcellularLocation>
        <location evidence="1">Cell membrane</location>
        <topology evidence="1">Single-pass membrane protein</topology>
    </subcellularLocation>
</comment>
<dbReference type="PROSITE" id="PS51892">
    <property type="entry name" value="SUBTILASE"/>
    <property type="match status" value="1"/>
</dbReference>
<keyword evidence="8 11" id="KW-0720">Serine protease</keyword>
<dbReference type="STRING" id="1108812.AWC16_19105"/>
<keyword evidence="7 11" id="KW-0378">Hydrolase</keyword>
<accession>A0A1X1YBM3</accession>
<keyword evidence="3" id="KW-1003">Cell membrane</keyword>
<dbReference type="RefSeq" id="WP_085266148.1">
    <property type="nucleotide sequence ID" value="NZ_LQPG01000035.1"/>
</dbReference>
<feature type="signal peptide" evidence="14">
    <location>
        <begin position="1"/>
        <end position="29"/>
    </location>
</feature>
<dbReference type="InterPro" id="IPR015500">
    <property type="entry name" value="Peptidase_S8_subtilisin-rel"/>
</dbReference>
<dbReference type="InterPro" id="IPR036852">
    <property type="entry name" value="Peptidase_S8/S53_dom_sf"/>
</dbReference>
<dbReference type="NCBIfam" id="TIGR03921">
    <property type="entry name" value="T7SS_mycosin"/>
    <property type="match status" value="1"/>
</dbReference>
<dbReference type="SUPFAM" id="SSF52743">
    <property type="entry name" value="Subtilisin-like"/>
    <property type="match status" value="1"/>
</dbReference>
<feature type="active site" description="Charge relay system" evidence="11">
    <location>
        <position position="131"/>
    </location>
</feature>
<keyword evidence="5 13" id="KW-0812">Transmembrane</keyword>
<name>A0A1X1YBM3_9MYCO</name>
<evidence type="ECO:0000256" key="10">
    <source>
        <dbReference type="ARBA" id="ARBA00023136"/>
    </source>
</evidence>
<evidence type="ECO:0000256" key="4">
    <source>
        <dbReference type="ARBA" id="ARBA00022670"/>
    </source>
</evidence>
<sequence length="463" mass="46898">MTAALVRLLNLVCTCMLVAALSWAPPAQAIAPPEINLATDIAPPDGDPAPALDMKQNTVCATSAVLADSQFDVIPASAVFGVSELHKFARGDGQVVAVIDSGIQPVSRLPRLRGGGDYIMRGDGLSDCDHHGTLIAGIIAAAPSPTDGFVGVAPGAEIVSIRQTSAAFTEDTPPQGYSDADRSAANLMALAKAIVHAANLGATVINLSITACVDAGSPVDTRALAGALYYAAVVRDAVVITAAGNTGGQTCQPNPGYDPANPSDRRNWDGVRSVSLPSYYSNLLLSVGGTTLTGDPYVNSMPGPWVGAAAPAMNIVSLDPTEPRPGALANAALVKGAPIPLNGTSYGTAYVAGLAALIREKYPHLSARQVINRILSTAHTPAEGLTNTLGAGPIDAVAALTADVPKGDTVAAGVPSVAAPEPTPPPPPDNTARDVALGTFLAAAAILTVIALVVFALRRSDNA</sequence>
<evidence type="ECO:0000313" key="16">
    <source>
        <dbReference type="EMBL" id="ORW08508.1"/>
    </source>
</evidence>
<gene>
    <name evidence="16" type="ORF">AWC16_19105</name>
</gene>
<dbReference type="Proteomes" id="UP000193866">
    <property type="component" value="Unassembled WGS sequence"/>
</dbReference>
<keyword evidence="17" id="KW-1185">Reference proteome</keyword>
<feature type="region of interest" description="Disordered" evidence="12">
    <location>
        <begin position="411"/>
        <end position="431"/>
    </location>
</feature>
<dbReference type="GO" id="GO:0005886">
    <property type="term" value="C:plasma membrane"/>
    <property type="evidence" value="ECO:0007669"/>
    <property type="project" value="UniProtKB-SubCell"/>
</dbReference>
<evidence type="ECO:0000256" key="7">
    <source>
        <dbReference type="ARBA" id="ARBA00022801"/>
    </source>
</evidence>
<dbReference type="Pfam" id="PF00082">
    <property type="entry name" value="Peptidase_S8"/>
    <property type="match status" value="1"/>
</dbReference>
<evidence type="ECO:0000256" key="8">
    <source>
        <dbReference type="ARBA" id="ARBA00022825"/>
    </source>
</evidence>
<feature type="active site" description="Charge relay system" evidence="11">
    <location>
        <position position="100"/>
    </location>
</feature>
<dbReference type="InterPro" id="IPR022398">
    <property type="entry name" value="Peptidase_S8_His-AS"/>
</dbReference>
<evidence type="ECO:0000256" key="3">
    <source>
        <dbReference type="ARBA" id="ARBA00022475"/>
    </source>
</evidence>
<feature type="active site" description="Charge relay system" evidence="11">
    <location>
        <position position="345"/>
    </location>
</feature>
<evidence type="ECO:0000256" key="11">
    <source>
        <dbReference type="PROSITE-ProRule" id="PRU01240"/>
    </source>
</evidence>
<feature type="domain" description="Peptidase S8/S53" evidence="15">
    <location>
        <begin position="91"/>
        <end position="392"/>
    </location>
</feature>
<dbReference type="PRINTS" id="PR00723">
    <property type="entry name" value="SUBTILISIN"/>
</dbReference>
<dbReference type="PANTHER" id="PTHR42884:SF14">
    <property type="entry name" value="NEUROENDOCRINE CONVERTASE 1"/>
    <property type="match status" value="1"/>
</dbReference>